<evidence type="ECO:0000313" key="2">
    <source>
        <dbReference type="EMBL" id="TFK48106.1"/>
    </source>
</evidence>
<evidence type="ECO:0000256" key="1">
    <source>
        <dbReference type="SAM" id="MobiDB-lite"/>
    </source>
</evidence>
<feature type="region of interest" description="Disordered" evidence="1">
    <location>
        <begin position="121"/>
        <end position="287"/>
    </location>
</feature>
<dbReference type="Proteomes" id="UP000305948">
    <property type="component" value="Unassembled WGS sequence"/>
</dbReference>
<feature type="compositionally biased region" description="Basic and acidic residues" evidence="1">
    <location>
        <begin position="272"/>
        <end position="287"/>
    </location>
</feature>
<dbReference type="EMBL" id="ML213521">
    <property type="protein sequence ID" value="TFK48106.1"/>
    <property type="molecule type" value="Genomic_DNA"/>
</dbReference>
<dbReference type="AlphaFoldDB" id="A0A5C3MUG1"/>
<organism evidence="2 3">
    <name type="scientific">Heliocybe sulcata</name>
    <dbReference type="NCBI Taxonomy" id="5364"/>
    <lineage>
        <taxon>Eukaryota</taxon>
        <taxon>Fungi</taxon>
        <taxon>Dikarya</taxon>
        <taxon>Basidiomycota</taxon>
        <taxon>Agaricomycotina</taxon>
        <taxon>Agaricomycetes</taxon>
        <taxon>Gloeophyllales</taxon>
        <taxon>Gloeophyllaceae</taxon>
        <taxon>Heliocybe</taxon>
    </lineage>
</organism>
<reference evidence="2 3" key="1">
    <citation type="journal article" date="2019" name="Nat. Ecol. Evol.">
        <title>Megaphylogeny resolves global patterns of mushroom evolution.</title>
        <authorList>
            <person name="Varga T."/>
            <person name="Krizsan K."/>
            <person name="Foldi C."/>
            <person name="Dima B."/>
            <person name="Sanchez-Garcia M."/>
            <person name="Sanchez-Ramirez S."/>
            <person name="Szollosi G.J."/>
            <person name="Szarkandi J.G."/>
            <person name="Papp V."/>
            <person name="Albert L."/>
            <person name="Andreopoulos W."/>
            <person name="Angelini C."/>
            <person name="Antonin V."/>
            <person name="Barry K.W."/>
            <person name="Bougher N.L."/>
            <person name="Buchanan P."/>
            <person name="Buyck B."/>
            <person name="Bense V."/>
            <person name="Catcheside P."/>
            <person name="Chovatia M."/>
            <person name="Cooper J."/>
            <person name="Damon W."/>
            <person name="Desjardin D."/>
            <person name="Finy P."/>
            <person name="Geml J."/>
            <person name="Haridas S."/>
            <person name="Hughes K."/>
            <person name="Justo A."/>
            <person name="Karasinski D."/>
            <person name="Kautmanova I."/>
            <person name="Kiss B."/>
            <person name="Kocsube S."/>
            <person name="Kotiranta H."/>
            <person name="LaButti K.M."/>
            <person name="Lechner B.E."/>
            <person name="Liimatainen K."/>
            <person name="Lipzen A."/>
            <person name="Lukacs Z."/>
            <person name="Mihaltcheva S."/>
            <person name="Morgado L.N."/>
            <person name="Niskanen T."/>
            <person name="Noordeloos M.E."/>
            <person name="Ohm R.A."/>
            <person name="Ortiz-Santana B."/>
            <person name="Ovrebo C."/>
            <person name="Racz N."/>
            <person name="Riley R."/>
            <person name="Savchenko A."/>
            <person name="Shiryaev A."/>
            <person name="Soop K."/>
            <person name="Spirin V."/>
            <person name="Szebenyi C."/>
            <person name="Tomsovsky M."/>
            <person name="Tulloss R.E."/>
            <person name="Uehling J."/>
            <person name="Grigoriev I.V."/>
            <person name="Vagvolgyi C."/>
            <person name="Papp T."/>
            <person name="Martin F.M."/>
            <person name="Miettinen O."/>
            <person name="Hibbett D.S."/>
            <person name="Nagy L.G."/>
        </authorList>
    </citation>
    <scope>NUCLEOTIDE SEQUENCE [LARGE SCALE GENOMIC DNA]</scope>
    <source>
        <strain evidence="2 3">OMC1185</strain>
    </source>
</reference>
<feature type="compositionally biased region" description="Basic and acidic residues" evidence="1">
    <location>
        <begin position="217"/>
        <end position="238"/>
    </location>
</feature>
<accession>A0A5C3MUG1</accession>
<protein>
    <submittedName>
        <fullName evidence="2">Uncharacterized protein</fullName>
    </submittedName>
</protein>
<sequence>MSQWKVLTPLPATPPPAASIPMPAPLPVIPLPAELFVPIEDRGTGNRVNGWKKRKAMNERDRATCRVLFQEGVPPPVISRVVEATEVTSRRAVQNNYEVRDDVTQDKKHIPEALRIWVKQKRAAEGRTSPKKKRSKSPSEKENQPLEGQSKRVKEKKKHKKRKIDESQVSKEAAPKNIRFHEDEQVDELAEDDVAAPGNQPLETQSKPAKKKIEKKRKMDDNDVGKEAASSKRVRFTDEEVDELAQDDVAVQPLEERSKQVKKKKDKKRKIHESDVGKEAAPPKRVRLHQDEAADELALDEVAVPRHARALTSSYPTEKMQTQNPRANLSSSPDRSQLIDLTTEAKPDPDDPVSFLRWILHTGGIKELDCCLQLFAKHGVEDWDSTYEMLSLDDSIPEFVDKVMARAGWSTLRVAKLAKVLKQAAKDHT</sequence>
<feature type="compositionally biased region" description="Basic residues" evidence="1">
    <location>
        <begin position="153"/>
        <end position="162"/>
    </location>
</feature>
<gene>
    <name evidence="2" type="ORF">OE88DRAFT_1728130</name>
</gene>
<evidence type="ECO:0000313" key="3">
    <source>
        <dbReference type="Proteomes" id="UP000305948"/>
    </source>
</evidence>
<keyword evidence="3" id="KW-1185">Reference proteome</keyword>
<feature type="compositionally biased region" description="Basic residues" evidence="1">
    <location>
        <begin position="260"/>
        <end position="271"/>
    </location>
</feature>
<feature type="region of interest" description="Disordered" evidence="1">
    <location>
        <begin position="310"/>
        <end position="335"/>
    </location>
</feature>
<name>A0A5C3MUG1_9AGAM</name>
<feature type="compositionally biased region" description="Acidic residues" evidence="1">
    <location>
        <begin position="184"/>
        <end position="194"/>
    </location>
</feature>
<proteinExistence type="predicted"/>
<feature type="compositionally biased region" description="Polar residues" evidence="1">
    <location>
        <begin position="311"/>
        <end position="335"/>
    </location>
</feature>
<feature type="compositionally biased region" description="Basic and acidic residues" evidence="1">
    <location>
        <begin position="137"/>
        <end position="152"/>
    </location>
</feature>